<dbReference type="KEGG" id="pais:PFX98_05665"/>
<dbReference type="AlphaFoldDB" id="A0AA95NDB4"/>
<evidence type="ECO:0000256" key="1">
    <source>
        <dbReference type="SAM" id="SignalP"/>
    </source>
</evidence>
<dbReference type="RefSeq" id="WP_285234198.1">
    <property type="nucleotide sequence ID" value="NZ_CP116346.1"/>
</dbReference>
<protein>
    <submittedName>
        <fullName evidence="2">Uncharacterized protein</fullName>
    </submittedName>
</protein>
<name>A0AA95NDB4_9BURK</name>
<proteinExistence type="predicted"/>
<sequence>MKNKFAALSAGLALTLSMGLLAPAMAAGPTGPDAAAVQTVREQLRTDRKAYVLKSLALDEAQAKAFAKVYDAYAADLANLSRQSTRLSVEFIGFGDKPTDAQSKYFVKEYLAVEDAEFKVYRKYHPRIVKAIGQAGAARFLATERRIRALQEFDHWM</sequence>
<organism evidence="2 3">
    <name type="scientific">Paucibacter sediminis</name>
    <dbReference type="NCBI Taxonomy" id="3019553"/>
    <lineage>
        <taxon>Bacteria</taxon>
        <taxon>Pseudomonadati</taxon>
        <taxon>Pseudomonadota</taxon>
        <taxon>Betaproteobacteria</taxon>
        <taxon>Burkholderiales</taxon>
        <taxon>Sphaerotilaceae</taxon>
        <taxon>Roseateles</taxon>
    </lineage>
</organism>
<keyword evidence="1" id="KW-0732">Signal</keyword>
<feature type="signal peptide" evidence="1">
    <location>
        <begin position="1"/>
        <end position="26"/>
    </location>
</feature>
<accession>A0AA95NDB4</accession>
<keyword evidence="3" id="KW-1185">Reference proteome</keyword>
<evidence type="ECO:0000313" key="2">
    <source>
        <dbReference type="EMBL" id="WIT13095.1"/>
    </source>
</evidence>
<reference evidence="2" key="1">
    <citation type="submission" date="2023-01" db="EMBL/GenBank/DDBJ databases">
        <title>Whole genome sequence of Paucibacter sp. S2-9 isolated from pond sediment.</title>
        <authorList>
            <person name="Jung J.Y."/>
        </authorList>
    </citation>
    <scope>NUCLEOTIDE SEQUENCE</scope>
    <source>
        <strain evidence="2">S2-9</strain>
    </source>
</reference>
<dbReference type="Proteomes" id="UP001177769">
    <property type="component" value="Chromosome"/>
</dbReference>
<feature type="chain" id="PRO_5041636487" evidence="1">
    <location>
        <begin position="27"/>
        <end position="157"/>
    </location>
</feature>
<gene>
    <name evidence="2" type="ORF">PFX98_05665</name>
</gene>
<evidence type="ECO:0000313" key="3">
    <source>
        <dbReference type="Proteomes" id="UP001177769"/>
    </source>
</evidence>
<dbReference type="EMBL" id="CP116346">
    <property type="protein sequence ID" value="WIT13095.1"/>
    <property type="molecule type" value="Genomic_DNA"/>
</dbReference>